<feature type="compositionally biased region" description="Polar residues" evidence="2">
    <location>
        <begin position="1311"/>
        <end position="1320"/>
    </location>
</feature>
<dbReference type="PANTHER" id="PTHR37915">
    <property type="match status" value="1"/>
</dbReference>
<feature type="compositionally biased region" description="Low complexity" evidence="2">
    <location>
        <begin position="754"/>
        <end position="764"/>
    </location>
</feature>
<feature type="region of interest" description="Disordered" evidence="2">
    <location>
        <begin position="927"/>
        <end position="964"/>
    </location>
</feature>
<sequence>MLEVEDFSERGDAPALAIIQDNARKKAIRQVVETQEELTRIHERVTRTIDAYELSEKLSGHQLDEKEVERIAEDFIREQATLEFVDDMYQQQVAVFIVGFENLCGRRARLLAQLQEFFSQNGRNEDQFDIEPPDFDIEDVGAQVRDALDKAEKATERLATVSKDVIKALEIANPKETKKGKKKLERALQQAQQDILSLTEKLIRVQNDLEESEGKMSQMYKSMEMKQVEIERLKVQGENAKKANETIKELKVELTVKDTDLQRANKTIQELELNLAHLEDKQERDFERNKKMKEENQKSKDTYEEKIRDQQQYIADLRSVGGHQRELSQIRSDHKVELDRMQKALDVARRKSEELKTELSDSSKRNSIAADSGSKRSSLFSPESDGGESPRKLSMKSSAQAVRFLNKGKQSLSDGGSASDQSDSSLTPINKSTTPTQTSPSVEITQEKAGESPSRKSSLSRQESKTDSKKSSAKEKNSAGTPEKQLKSKSPDKTPAAVEPFEKTETSGENSEVKRTATAETTNSQVGIVKVEMVDIGIQSETEDLSDNETAAQQTGRRPTMLQVVPEVEEEHEQDNELESQSQVYLIKKLEDYKAKAQERQKKLELELAELKNKYMMKTNSLKKQNEEVQNNFMKEKEVLLSRIKDAELLKEQAEKEAELAVLQLEEFLSEQEEMRQLKEKSLHDKHEEQTMTGLSLYDRREEETMTSNSIFDKQEQETMTSKSLANMREEQTMTSMSLGTDQEQISDSKRHQSVGSQSSRQSSAHLMDSVTQDQSAERGLSPRDSGFDGAASSLKYDSRPSSPTVKFSVDEQRPRESKPTMLSPPQQTRPAMSARARRRLINSALGDHPVAQETLRTYQAVLLFSRNITQWLDREGLSEESDLLKRVQPVVLNQEDTMEIIESLPEIRSSIDQILNQVGSVLSSQHLARSKPVDTKSVGLNPPEPKTRQEWRPKSFKKEDLGDTSSMESNYVKLLKEYNDLAEGYERLQRHLDEETKFHQEQTSQNVAVMTDMQDTITQLRNQLAELRSIRSASSGRASSSIMFTRLDAERNGKILKRAVNERRLSDSSFSVIMERMDNYVSLPAKRLAHIVRRYSHHRAMKNIEQSLQRSGSLDESVSEVNGGHVIAQRNKPSPVPPKPSGPATPAPTPWQNYGSKAPISAGLYRDLTQSSLARAASSIPAVAQLEDGTIRMRVTQPMDKEGLLSSSAGVTWQASKSQVLGSPSAAVQINTSRILELDVNRMMIGQTDVSKHIYPPDDSGEMTGSAVRSYVTVERPSGGKQIRKAKQANLALQSYSPPNSAPDSKPQGRPQSGPQLTHYSPLPPIHMPKLRQESRSGKSLESEAVTHSDAGTPVAGTKFEGTRPSTGGAHNGQDNHIGLISPEILPVR</sequence>
<feature type="compositionally biased region" description="Basic and acidic residues" evidence="2">
    <location>
        <begin position="809"/>
        <end position="819"/>
    </location>
</feature>
<dbReference type="OrthoDB" id="10037468at2759"/>
<feature type="compositionally biased region" description="Low complexity" evidence="2">
    <location>
        <begin position="410"/>
        <end position="426"/>
    </location>
</feature>
<keyword evidence="4" id="KW-1185">Reference proteome</keyword>
<comment type="caution">
    <text evidence="3">The sequence shown here is derived from an EMBL/GenBank/DDBJ whole genome shotgun (WGS) entry which is preliminary data.</text>
</comment>
<feature type="region of interest" description="Disordered" evidence="2">
    <location>
        <begin position="284"/>
        <end position="305"/>
    </location>
</feature>
<feature type="region of interest" description="Disordered" evidence="2">
    <location>
        <begin position="673"/>
        <end position="835"/>
    </location>
</feature>
<feature type="compositionally biased region" description="Polar residues" evidence="2">
    <location>
        <begin position="706"/>
        <end position="725"/>
    </location>
</feature>
<dbReference type="STRING" id="46731.A0A3M6U635"/>
<evidence type="ECO:0000256" key="2">
    <source>
        <dbReference type="SAM" id="MobiDB-lite"/>
    </source>
</evidence>
<keyword evidence="1" id="KW-0175">Coiled coil</keyword>
<dbReference type="EMBL" id="RCHS01002172">
    <property type="protein sequence ID" value="RMX49071.1"/>
    <property type="molecule type" value="Genomic_DNA"/>
</dbReference>
<feature type="compositionally biased region" description="Basic and acidic residues" evidence="2">
    <location>
        <begin position="946"/>
        <end position="962"/>
    </location>
</feature>
<dbReference type="Proteomes" id="UP000275408">
    <property type="component" value="Unassembled WGS sequence"/>
</dbReference>
<reference evidence="3 4" key="1">
    <citation type="journal article" date="2018" name="Sci. Rep.">
        <title>Comparative analysis of the Pocillopora damicornis genome highlights role of immune system in coral evolution.</title>
        <authorList>
            <person name="Cunning R."/>
            <person name="Bay R.A."/>
            <person name="Gillette P."/>
            <person name="Baker A.C."/>
            <person name="Traylor-Knowles N."/>
        </authorList>
    </citation>
    <scope>NUCLEOTIDE SEQUENCE [LARGE SCALE GENOMIC DNA]</scope>
    <source>
        <strain evidence="3">RSMAS</strain>
        <tissue evidence="3">Whole animal</tissue>
    </source>
</reference>
<feature type="compositionally biased region" description="Pro residues" evidence="2">
    <location>
        <begin position="1135"/>
        <end position="1150"/>
    </location>
</feature>
<feature type="coiled-coil region" evidence="1">
    <location>
        <begin position="587"/>
        <end position="671"/>
    </location>
</feature>
<feature type="compositionally biased region" description="Basic and acidic residues" evidence="2">
    <location>
        <begin position="349"/>
        <end position="364"/>
    </location>
</feature>
<evidence type="ECO:0000313" key="3">
    <source>
        <dbReference type="EMBL" id="RMX49071.1"/>
    </source>
</evidence>
<feature type="coiled-coil region" evidence="1">
    <location>
        <begin position="976"/>
        <end position="1031"/>
    </location>
</feature>
<feature type="region of interest" description="Disordered" evidence="2">
    <location>
        <begin position="1128"/>
        <end position="1154"/>
    </location>
</feature>
<feature type="compositionally biased region" description="Polar residues" evidence="2">
    <location>
        <begin position="1295"/>
        <end position="1304"/>
    </location>
</feature>
<feature type="compositionally biased region" description="Polar residues" evidence="2">
    <location>
        <begin position="548"/>
        <end position="557"/>
    </location>
</feature>
<evidence type="ECO:0000313" key="4">
    <source>
        <dbReference type="Proteomes" id="UP000275408"/>
    </source>
</evidence>
<feature type="compositionally biased region" description="Basic and acidic residues" evidence="2">
    <location>
        <begin position="500"/>
        <end position="517"/>
    </location>
</feature>
<proteinExistence type="predicted"/>
<feature type="compositionally biased region" description="Polar residues" evidence="2">
    <location>
        <begin position="427"/>
        <end position="444"/>
    </location>
</feature>
<organism evidence="3 4">
    <name type="scientific">Pocillopora damicornis</name>
    <name type="common">Cauliflower coral</name>
    <name type="synonym">Millepora damicornis</name>
    <dbReference type="NCBI Taxonomy" id="46731"/>
    <lineage>
        <taxon>Eukaryota</taxon>
        <taxon>Metazoa</taxon>
        <taxon>Cnidaria</taxon>
        <taxon>Anthozoa</taxon>
        <taxon>Hexacorallia</taxon>
        <taxon>Scleractinia</taxon>
        <taxon>Astrocoeniina</taxon>
        <taxon>Pocilloporidae</taxon>
        <taxon>Pocillopora</taxon>
    </lineage>
</organism>
<feature type="compositionally biased region" description="Polar residues" evidence="2">
    <location>
        <begin position="733"/>
        <end position="746"/>
    </location>
</feature>
<feature type="region of interest" description="Disordered" evidence="2">
    <location>
        <begin position="349"/>
        <end position="560"/>
    </location>
</feature>
<gene>
    <name evidence="3" type="ORF">pdam_00003950</name>
</gene>
<accession>A0A3M6U635</accession>
<protein>
    <submittedName>
        <fullName evidence="3">Uncharacterized protein</fullName>
    </submittedName>
</protein>
<dbReference type="PANTHER" id="PTHR37915:SF3">
    <property type="match status" value="1"/>
</dbReference>
<feature type="compositionally biased region" description="Basic and acidic residues" evidence="2">
    <location>
        <begin position="673"/>
        <end position="690"/>
    </location>
</feature>
<feature type="compositionally biased region" description="Basic and acidic residues" evidence="2">
    <location>
        <begin position="462"/>
        <end position="477"/>
    </location>
</feature>
<evidence type="ECO:0000256" key="1">
    <source>
        <dbReference type="SAM" id="Coils"/>
    </source>
</evidence>
<feature type="compositionally biased region" description="Basic and acidic residues" evidence="2">
    <location>
        <begin position="1332"/>
        <end position="1348"/>
    </location>
</feature>
<name>A0A3M6U635_POCDA</name>
<feature type="compositionally biased region" description="Basic and acidic residues" evidence="2">
    <location>
        <begin position="445"/>
        <end position="454"/>
    </location>
</feature>
<feature type="region of interest" description="Disordered" evidence="2">
    <location>
        <begin position="1295"/>
        <end position="1390"/>
    </location>
</feature>